<keyword evidence="3" id="KW-1185">Reference proteome</keyword>
<evidence type="ECO:0000313" key="2">
    <source>
        <dbReference type="EMBL" id="RXR16247.1"/>
    </source>
</evidence>
<dbReference type="Pfam" id="PF13474">
    <property type="entry name" value="SnoaL_3"/>
    <property type="match status" value="1"/>
</dbReference>
<evidence type="ECO:0000313" key="3">
    <source>
        <dbReference type="Proteomes" id="UP000290283"/>
    </source>
</evidence>
<organism evidence="2 3">
    <name type="scientific">Flavobacterium amnicola</name>
    <dbReference type="NCBI Taxonomy" id="2506422"/>
    <lineage>
        <taxon>Bacteria</taxon>
        <taxon>Pseudomonadati</taxon>
        <taxon>Bacteroidota</taxon>
        <taxon>Flavobacteriia</taxon>
        <taxon>Flavobacteriales</taxon>
        <taxon>Flavobacteriaceae</taxon>
        <taxon>Flavobacterium</taxon>
    </lineage>
</organism>
<dbReference type="OrthoDB" id="1121396at2"/>
<comment type="caution">
    <text evidence="2">The sequence shown here is derived from an EMBL/GenBank/DDBJ whole genome shotgun (WGS) entry which is preliminary data.</text>
</comment>
<dbReference type="SUPFAM" id="SSF54427">
    <property type="entry name" value="NTF2-like"/>
    <property type="match status" value="1"/>
</dbReference>
<dbReference type="AlphaFoldDB" id="A0A4Q1K062"/>
<proteinExistence type="predicted"/>
<dbReference type="Gene3D" id="3.10.450.50">
    <property type="match status" value="1"/>
</dbReference>
<feature type="domain" description="SnoaL-like" evidence="1">
    <location>
        <begin position="177"/>
        <end position="282"/>
    </location>
</feature>
<reference evidence="3" key="1">
    <citation type="submission" date="2019-01" db="EMBL/GenBank/DDBJ databases">
        <title>Cytophagaceae bacterium strain CAR-16.</title>
        <authorList>
            <person name="Chen W.-M."/>
        </authorList>
    </citation>
    <scope>NUCLEOTIDE SEQUENCE [LARGE SCALE GENOMIC DNA]</scope>
    <source>
        <strain evidence="3">LLJ-11</strain>
    </source>
</reference>
<dbReference type="RefSeq" id="WP_129436526.1">
    <property type="nucleotide sequence ID" value="NZ_SBKO01000006.1"/>
</dbReference>
<accession>A0A4Q1K062</accession>
<dbReference type="InterPro" id="IPR032710">
    <property type="entry name" value="NTF2-like_dom_sf"/>
</dbReference>
<evidence type="ECO:0000259" key="1">
    <source>
        <dbReference type="Pfam" id="PF13474"/>
    </source>
</evidence>
<gene>
    <name evidence="2" type="ORF">EQG63_11515</name>
</gene>
<name>A0A4Q1K062_9FLAO</name>
<dbReference type="InterPro" id="IPR037401">
    <property type="entry name" value="SnoaL-like"/>
</dbReference>
<dbReference type="EMBL" id="SBKO01000006">
    <property type="protein sequence ID" value="RXR16247.1"/>
    <property type="molecule type" value="Genomic_DNA"/>
</dbReference>
<protein>
    <recommendedName>
        <fullName evidence="1">SnoaL-like domain-containing protein</fullName>
    </recommendedName>
</protein>
<sequence length="286" mass="33123">MKHYFLLLFGTITLSTFAQKPCESNPKYNEFDFWIGDWEVYGKKGLAGHSKITKILNNCIVLEEWTSANAQQGLYFSGKSYNTYNAATEQWQQTWVDNAGGTTEYLTGKFENNAMQFLSRPFKNNNNGISIRRLTFYKLENGFVRQFGEISNDDGKTFTPEFDLEYRNKSTTIEAEIQSILKDMEMAYNEGKFESITGFYSQKGKVIGSNTEISGEEALKKYWKSFENLGGTWKLSTTSIEKIDTVIWQKGTSEIKDKQNRIHKVSFTLVFTKEDNQWKILQDSYW</sequence>
<dbReference type="Proteomes" id="UP000290283">
    <property type="component" value="Unassembled WGS sequence"/>
</dbReference>